<proteinExistence type="predicted"/>
<keyword evidence="2" id="KW-1185">Reference proteome</keyword>
<gene>
    <name evidence="1" type="ORF">PIB30_074863</name>
</gene>
<dbReference type="Proteomes" id="UP001341840">
    <property type="component" value="Unassembled WGS sequence"/>
</dbReference>
<sequence length="106" mass="12014">MTVMVLSCGERAAFEALYGWRTAYSTTSCHSIVTMKNVKLMTSKKPLMGGKPSYATVRNIAFYKAFSHFYSWRTREGTKDRSDGNAAVTFSILDKWNSLCDAKQRH</sequence>
<dbReference type="EMBL" id="JASCZI010212389">
    <property type="protein sequence ID" value="MED6199320.1"/>
    <property type="molecule type" value="Genomic_DNA"/>
</dbReference>
<protein>
    <submittedName>
        <fullName evidence="1">Uncharacterized protein</fullName>
    </submittedName>
</protein>
<reference evidence="1 2" key="1">
    <citation type="journal article" date="2023" name="Plants (Basel)">
        <title>Bridging the Gap: Combining Genomics and Transcriptomics Approaches to Understand Stylosanthes scabra, an Orphan Legume from the Brazilian Caatinga.</title>
        <authorList>
            <person name="Ferreira-Neto J.R.C."/>
            <person name="da Silva M.D."/>
            <person name="Binneck E."/>
            <person name="de Melo N.F."/>
            <person name="da Silva R.H."/>
            <person name="de Melo A.L.T.M."/>
            <person name="Pandolfi V."/>
            <person name="Bustamante F.O."/>
            <person name="Brasileiro-Vidal A.C."/>
            <person name="Benko-Iseppon A.M."/>
        </authorList>
    </citation>
    <scope>NUCLEOTIDE SEQUENCE [LARGE SCALE GENOMIC DNA]</scope>
    <source>
        <tissue evidence="1">Leaves</tissue>
    </source>
</reference>
<evidence type="ECO:0000313" key="2">
    <source>
        <dbReference type="Proteomes" id="UP001341840"/>
    </source>
</evidence>
<organism evidence="1 2">
    <name type="scientific">Stylosanthes scabra</name>
    <dbReference type="NCBI Taxonomy" id="79078"/>
    <lineage>
        <taxon>Eukaryota</taxon>
        <taxon>Viridiplantae</taxon>
        <taxon>Streptophyta</taxon>
        <taxon>Embryophyta</taxon>
        <taxon>Tracheophyta</taxon>
        <taxon>Spermatophyta</taxon>
        <taxon>Magnoliopsida</taxon>
        <taxon>eudicotyledons</taxon>
        <taxon>Gunneridae</taxon>
        <taxon>Pentapetalae</taxon>
        <taxon>rosids</taxon>
        <taxon>fabids</taxon>
        <taxon>Fabales</taxon>
        <taxon>Fabaceae</taxon>
        <taxon>Papilionoideae</taxon>
        <taxon>50 kb inversion clade</taxon>
        <taxon>dalbergioids sensu lato</taxon>
        <taxon>Dalbergieae</taxon>
        <taxon>Pterocarpus clade</taxon>
        <taxon>Stylosanthes</taxon>
    </lineage>
</organism>
<comment type="caution">
    <text evidence="1">The sequence shown here is derived from an EMBL/GenBank/DDBJ whole genome shotgun (WGS) entry which is preliminary data.</text>
</comment>
<accession>A0ABU6XMQ3</accession>
<evidence type="ECO:0000313" key="1">
    <source>
        <dbReference type="EMBL" id="MED6199320.1"/>
    </source>
</evidence>
<name>A0ABU6XMQ3_9FABA</name>